<accession>A0ABU5LF09</accession>
<proteinExistence type="predicted"/>
<keyword evidence="1" id="KW-1133">Transmembrane helix</keyword>
<reference evidence="3" key="1">
    <citation type="submission" date="2023-07" db="EMBL/GenBank/DDBJ databases">
        <title>Structural and functional analysis of rice phyllospheric bacteria for their antimicrobial properties and defense elicitation against blast disease.</title>
        <authorList>
            <person name="Sahu K.P."/>
            <person name="Asharani P."/>
            <person name="Kumar M."/>
            <person name="Reddy B."/>
            <person name="Kumar A."/>
        </authorList>
    </citation>
    <scope>NUCLEOTIDE SEQUENCE [LARGE SCALE GENOMIC DNA]</scope>
    <source>
        <strain evidence="3">OsEp_Plm_30P10</strain>
    </source>
</reference>
<organism evidence="2 3">
    <name type="scientific">Pantoea eucrina</name>
    <dbReference type="NCBI Taxonomy" id="472693"/>
    <lineage>
        <taxon>Bacteria</taxon>
        <taxon>Pseudomonadati</taxon>
        <taxon>Pseudomonadota</taxon>
        <taxon>Gammaproteobacteria</taxon>
        <taxon>Enterobacterales</taxon>
        <taxon>Erwiniaceae</taxon>
        <taxon>Pantoea</taxon>
    </lineage>
</organism>
<evidence type="ECO:0000313" key="3">
    <source>
        <dbReference type="Proteomes" id="UP001288620"/>
    </source>
</evidence>
<sequence length="57" mass="6557">MWLSLCLLITALALVGRAVWLWRQQGWRAHRQHIVMLIVLAAALQTINIVLMLRSAH</sequence>
<evidence type="ECO:0000313" key="2">
    <source>
        <dbReference type="EMBL" id="MDZ7278286.1"/>
    </source>
</evidence>
<evidence type="ECO:0000256" key="1">
    <source>
        <dbReference type="SAM" id="Phobius"/>
    </source>
</evidence>
<comment type="caution">
    <text evidence="2">The sequence shown here is derived from an EMBL/GenBank/DDBJ whole genome shotgun (WGS) entry which is preliminary data.</text>
</comment>
<dbReference type="Proteomes" id="UP001288620">
    <property type="component" value="Unassembled WGS sequence"/>
</dbReference>
<feature type="transmembrane region" description="Helical" evidence="1">
    <location>
        <begin position="34"/>
        <end position="53"/>
    </location>
</feature>
<dbReference type="RefSeq" id="WP_322542282.1">
    <property type="nucleotide sequence ID" value="NZ_JAOBTT010000001.1"/>
</dbReference>
<keyword evidence="3" id="KW-1185">Reference proteome</keyword>
<name>A0ABU5LF09_9GAMM</name>
<gene>
    <name evidence="2" type="ORF">N4G40_08385</name>
</gene>
<protein>
    <submittedName>
        <fullName evidence="2">Uncharacterized protein</fullName>
    </submittedName>
</protein>
<keyword evidence="1" id="KW-0472">Membrane</keyword>
<dbReference type="EMBL" id="JAOBTT010000001">
    <property type="protein sequence ID" value="MDZ7278286.1"/>
    <property type="molecule type" value="Genomic_DNA"/>
</dbReference>
<keyword evidence="1" id="KW-0812">Transmembrane</keyword>